<sequence>MTPTTPRVEFPAEIWLHVCQFLQSVDVAALAQVSIGFHGNLQKEVCLTAICDGNTDIITRSAATGNLATLQRIASHGADMNKIYSVDAPQHLKDWMKNAAGVGQQDSRRARCRGRALESLLRDALAPRREGRALRYCPVAPGAALGRHGNAGEVSVSVYSLRYLSGSRDSPLDGASRTGLDAPYTLPSATTKYPSPAYYFPAALRLEA</sequence>
<dbReference type="STRING" id="1209931.A0A135V8J4"/>
<name>A0A135V8J4_9PEZI</name>
<dbReference type="AlphaFoldDB" id="A0A135V8J4"/>
<keyword evidence="2" id="KW-1185">Reference proteome</keyword>
<dbReference type="EMBL" id="JFFI01000173">
    <property type="protein sequence ID" value="KXH69044.1"/>
    <property type="molecule type" value="Genomic_DNA"/>
</dbReference>
<dbReference type="Proteomes" id="UP000070121">
    <property type="component" value="Unassembled WGS sequence"/>
</dbReference>
<dbReference type="CDD" id="cd09917">
    <property type="entry name" value="F-box_SF"/>
    <property type="match status" value="1"/>
</dbReference>
<accession>A0A135V8J4</accession>
<evidence type="ECO:0000313" key="2">
    <source>
        <dbReference type="Proteomes" id="UP000070121"/>
    </source>
</evidence>
<proteinExistence type="predicted"/>
<evidence type="ECO:0008006" key="3">
    <source>
        <dbReference type="Google" id="ProtNLM"/>
    </source>
</evidence>
<comment type="caution">
    <text evidence="1">The sequence shown here is derived from an EMBL/GenBank/DDBJ whole genome shotgun (WGS) entry which is preliminary data.</text>
</comment>
<reference evidence="1 2" key="1">
    <citation type="submission" date="2014-02" db="EMBL/GenBank/DDBJ databases">
        <title>The genome sequence of Colletotrichum salicis CBS 607.94.</title>
        <authorList>
            <person name="Baroncelli R."/>
            <person name="Thon M.R."/>
        </authorList>
    </citation>
    <scope>NUCLEOTIDE SEQUENCE [LARGE SCALE GENOMIC DNA]</scope>
    <source>
        <strain evidence="1 2">CBS 607.94</strain>
    </source>
</reference>
<evidence type="ECO:0000313" key="1">
    <source>
        <dbReference type="EMBL" id="KXH69044.1"/>
    </source>
</evidence>
<protein>
    <recommendedName>
        <fullName evidence="3">F-box domain-containing protein</fullName>
    </recommendedName>
</protein>
<organism evidence="1 2">
    <name type="scientific">Colletotrichum salicis</name>
    <dbReference type="NCBI Taxonomy" id="1209931"/>
    <lineage>
        <taxon>Eukaryota</taxon>
        <taxon>Fungi</taxon>
        <taxon>Dikarya</taxon>
        <taxon>Ascomycota</taxon>
        <taxon>Pezizomycotina</taxon>
        <taxon>Sordariomycetes</taxon>
        <taxon>Hypocreomycetidae</taxon>
        <taxon>Glomerellales</taxon>
        <taxon>Glomerellaceae</taxon>
        <taxon>Colletotrichum</taxon>
        <taxon>Colletotrichum acutatum species complex</taxon>
    </lineage>
</organism>
<dbReference type="OrthoDB" id="4837510at2759"/>
<gene>
    <name evidence="1" type="ORF">CSAL01_13005</name>
</gene>